<evidence type="ECO:0000256" key="2">
    <source>
        <dbReference type="SAM" id="SignalP"/>
    </source>
</evidence>
<feature type="domain" description="DUF7933" evidence="3">
    <location>
        <begin position="1214"/>
        <end position="1337"/>
    </location>
</feature>
<gene>
    <name evidence="4" type="ORF">QWI16_13805</name>
</gene>
<keyword evidence="1" id="KW-0812">Transmembrane</keyword>
<organism evidence="4 5">
    <name type="scientific">Gilvimarinus algae</name>
    <dbReference type="NCBI Taxonomy" id="3058037"/>
    <lineage>
        <taxon>Bacteria</taxon>
        <taxon>Pseudomonadati</taxon>
        <taxon>Pseudomonadota</taxon>
        <taxon>Gammaproteobacteria</taxon>
        <taxon>Cellvibrionales</taxon>
        <taxon>Cellvibrionaceae</taxon>
        <taxon>Gilvimarinus</taxon>
    </lineage>
</organism>
<dbReference type="RefSeq" id="WP_302714020.1">
    <property type="nucleotide sequence ID" value="NZ_JAULRT010000060.1"/>
</dbReference>
<evidence type="ECO:0000313" key="4">
    <source>
        <dbReference type="EMBL" id="MDO3383251.1"/>
    </source>
</evidence>
<dbReference type="InterPro" id="IPR057693">
    <property type="entry name" value="DUF7933"/>
</dbReference>
<keyword evidence="2" id="KW-0732">Signal</keyword>
<feature type="domain" description="DUF7933" evidence="3">
    <location>
        <begin position="1085"/>
        <end position="1206"/>
    </location>
</feature>
<feature type="domain" description="DUF7933" evidence="3">
    <location>
        <begin position="38"/>
        <end position="161"/>
    </location>
</feature>
<comment type="caution">
    <text evidence="4">The sequence shown here is derived from an EMBL/GenBank/DDBJ whole genome shotgun (WGS) entry which is preliminary data.</text>
</comment>
<feature type="chain" id="PRO_5046470206" description="DUF7933 domain-containing protein" evidence="2">
    <location>
        <begin position="36"/>
        <end position="1502"/>
    </location>
</feature>
<proteinExistence type="predicted"/>
<accession>A0ABT8TGN3</accession>
<feature type="domain" description="DUF7933" evidence="3">
    <location>
        <begin position="166"/>
        <end position="278"/>
    </location>
</feature>
<keyword evidence="1" id="KW-0472">Membrane</keyword>
<feature type="signal peptide" evidence="2">
    <location>
        <begin position="1"/>
        <end position="35"/>
    </location>
</feature>
<dbReference type="Pfam" id="PF25564">
    <property type="entry name" value="DUF7933"/>
    <property type="match status" value="11"/>
</dbReference>
<dbReference type="Proteomes" id="UP001168380">
    <property type="component" value="Unassembled WGS sequence"/>
</dbReference>
<feature type="domain" description="DUF7933" evidence="3">
    <location>
        <begin position="293"/>
        <end position="413"/>
    </location>
</feature>
<feature type="domain" description="DUF7933" evidence="3">
    <location>
        <begin position="1345"/>
        <end position="1463"/>
    </location>
</feature>
<feature type="transmembrane region" description="Helical" evidence="1">
    <location>
        <begin position="1477"/>
        <end position="1494"/>
    </location>
</feature>
<keyword evidence="1" id="KW-1133">Transmembrane helix</keyword>
<evidence type="ECO:0000259" key="3">
    <source>
        <dbReference type="Pfam" id="PF25564"/>
    </source>
</evidence>
<feature type="domain" description="DUF7933" evidence="3">
    <location>
        <begin position="829"/>
        <end position="954"/>
    </location>
</feature>
<protein>
    <recommendedName>
        <fullName evidence="3">DUF7933 domain-containing protein</fullName>
    </recommendedName>
</protein>
<evidence type="ECO:0000256" key="1">
    <source>
        <dbReference type="SAM" id="Phobius"/>
    </source>
</evidence>
<dbReference type="EMBL" id="JAULRT010000060">
    <property type="protein sequence ID" value="MDO3383251.1"/>
    <property type="molecule type" value="Genomic_DNA"/>
</dbReference>
<evidence type="ECO:0000313" key="5">
    <source>
        <dbReference type="Proteomes" id="UP001168380"/>
    </source>
</evidence>
<name>A0ABT8TGN3_9GAMM</name>
<sequence length="1502" mass="148046">MNFKYAASRPALLSRVAKTLVAPLFALAFAGEAAAQASFSKTFSPDVIGPESTSALTFTITAPAAATDFEFTDVLPPGLVLASPPSPTLGAGCDLGTLVTAPAGGDTITFSSPRLGAGGTCTLTVDVTGDIGVASGNYDNVSSDLISSAGNSGPAADTLEIDENRPSFSKLFSTNSTAPGQIIRLSFFIDYTGGSPVTGLGFTDNLPAGLQVAAAPDVLNTCSGGTFTATAGASSVSLVNAFLLAGTSCEIGVNLEVTGLGTLNNRTTNAGSSLGNLGYAVDQVVSSLDPVGLTKRFDDPVPPGGTTDLVFTLTNSTRDTVTGINFTDDLDATLSGLVANGPFLLSPCGAGSSISGSSLLSFSGGSLASGESCTFSVEVTVPGGAAAGSYPNTTSNVGSSAGTYSPATDTLNVGYAPVLVKEFCESGAATTDPCVAVEQVEDGELITARFTVSNPHPSTTVTDLTFDDDFIAFVGAASVTPFSVPGACGAGSTFFDIDGGSSNRTYRLIDGSLAAGASCTFQVDVQLPSSVPPGTYINQTTPILGDYGSGQVAGNRGVDQVSRGAAPQLSKTFDDPVGAGDTVDLVYTLDASESPEDFTNIAFTDDLGAALTNLTVDTSPLSPCGGALSTGGGVVSLSGASLTAGDTCTFTVVLQVPVDAAPASYPSTTSTVTATAAGEPVVGSPASDNLDIAYVDFQKGFIDDPVVSGGTVTLTFFIDNLSADPLTALSFTDNLGAVLTGLAPTDMPQSNICGAGSSASFSGGVLTITGGNLAVGENCTFSTVLQVPAGTAAGNYANVTSNLTGSADGTPFVAPGAVDSVLVTDPLALTKEFIDDPAAPGGTVTLEFTVTNTSPSDTISNIAFTDDLDAVFSGLVSASGAQAGVCGVGSQLSGTNELTLTGGELAPGASCTFSATLSIPASASGSAVNTTSTVTGTIGGVPIEGTAATDTLQINNVTFTKSFSGPSTATGAVTLSFTIENLDAGNGVSGLSFTDSLSSVMAGLVATNTPQSNVCGAGSLLGGTSLLTFTGGDLGPGDSCSFSVQLQVPASATAGSYTNTTSNLTSNGLLVADPASDALQIEPPPTFAKVFAPSAIALSGTSTLTFTIDNSASAVAATSLDFTDNLPAGLQVSGTPNGSTTCTGGTLTAVAGSSTVSYTGATVGAGSVCTVQVDIISTAEGNFINTTGDLTSSSGNSGTATDTLDVVTGDFVMLKSFRSQPVLPGGLVEMELSFVNGSAFALTDIALTDDLDAVLSGLVAEGLPIADACGTGSNVSGTSTVTVTGGNLAAGGSCTIVVPVRVPAGAASGTYTNTTSVATGSRGGIAVEATAASGDLVVESLAFTAAIDPSTVQPGSTTTATFEIINPDPANALSGLGFSFDLDAFVPGMTATTTPLNDACGTGSVVNGTSTVALTGGAIAAGGSCSFQVVLSIPVYTAPGSYSGVTSELASDLGNTAGAPVSLSVGEAAPLPAINTLWLTFMTLLMAIIGWRALRVTARTGF</sequence>
<feature type="domain" description="DUF7933" evidence="3">
    <location>
        <begin position="697"/>
        <end position="810"/>
    </location>
</feature>
<feature type="domain" description="DUF7933" evidence="3">
    <location>
        <begin position="439"/>
        <end position="548"/>
    </location>
</feature>
<reference evidence="4" key="1">
    <citation type="submission" date="2023-07" db="EMBL/GenBank/DDBJ databases">
        <title>Gilvimarinus algae sp. nov., isolated from the surface of Kelp.</title>
        <authorList>
            <person name="Sun Y.Y."/>
            <person name="Gong Y."/>
            <person name="Du Z.J."/>
        </authorList>
    </citation>
    <scope>NUCLEOTIDE SEQUENCE</scope>
    <source>
        <strain evidence="4">SDUM040014</strain>
    </source>
</reference>
<feature type="domain" description="DUF7933" evidence="3">
    <location>
        <begin position="958"/>
        <end position="1081"/>
    </location>
</feature>
<feature type="domain" description="DUF7933" evidence="3">
    <location>
        <begin position="567"/>
        <end position="690"/>
    </location>
</feature>
<keyword evidence="5" id="KW-1185">Reference proteome</keyword>